<accession>A0A4S1WJ04</accession>
<evidence type="ECO:0000256" key="5">
    <source>
        <dbReference type="ARBA" id="ARBA00023136"/>
    </source>
</evidence>
<dbReference type="PANTHER" id="PTHR30572">
    <property type="entry name" value="MEMBRANE COMPONENT OF TRANSPORTER-RELATED"/>
    <property type="match status" value="1"/>
</dbReference>
<reference evidence="9 10" key="1">
    <citation type="submission" date="2019-04" db="EMBL/GenBank/DDBJ databases">
        <title>Sphingomonas psychrotolerans sp. nov., isolated from soil in the Tianshan Mountains, Xinjiang, China.</title>
        <authorList>
            <person name="Luo Y."/>
            <person name="Sheng H."/>
        </authorList>
    </citation>
    <scope>NUCLEOTIDE SEQUENCE [LARGE SCALE GENOMIC DNA]</scope>
    <source>
        <strain evidence="9 10">KIS18-15</strain>
    </source>
</reference>
<keyword evidence="10" id="KW-1185">Reference proteome</keyword>
<feature type="transmembrane region" description="Helical" evidence="6">
    <location>
        <begin position="352"/>
        <end position="373"/>
    </location>
</feature>
<feature type="transmembrane region" description="Helical" evidence="6">
    <location>
        <begin position="441"/>
        <end position="462"/>
    </location>
</feature>
<evidence type="ECO:0000313" key="9">
    <source>
        <dbReference type="EMBL" id="TGX43161.1"/>
    </source>
</evidence>
<keyword evidence="4 6" id="KW-1133">Transmembrane helix</keyword>
<feature type="transmembrane region" description="Helical" evidence="6">
    <location>
        <begin position="795"/>
        <end position="818"/>
    </location>
</feature>
<dbReference type="PANTHER" id="PTHR30572:SF18">
    <property type="entry name" value="ABC-TYPE MACROLIDE FAMILY EXPORT SYSTEM PERMEASE COMPONENT 2"/>
    <property type="match status" value="1"/>
</dbReference>
<dbReference type="EMBL" id="SRXU01000003">
    <property type="protein sequence ID" value="TGX43161.1"/>
    <property type="molecule type" value="Genomic_DNA"/>
</dbReference>
<dbReference type="InterPro" id="IPR050250">
    <property type="entry name" value="Macrolide_Exporter_MacB"/>
</dbReference>
<evidence type="ECO:0000256" key="1">
    <source>
        <dbReference type="ARBA" id="ARBA00004651"/>
    </source>
</evidence>
<feature type="domain" description="ABC3 transporter permease C-terminal" evidence="7">
    <location>
        <begin position="716"/>
        <end position="829"/>
    </location>
</feature>
<gene>
    <name evidence="9" type="ORF">E5A74_08250</name>
</gene>
<feature type="transmembrane region" description="Helical" evidence="6">
    <location>
        <begin position="757"/>
        <end position="783"/>
    </location>
</feature>
<evidence type="ECO:0000259" key="8">
    <source>
        <dbReference type="Pfam" id="PF12704"/>
    </source>
</evidence>
<feature type="transmembrane region" description="Helical" evidence="6">
    <location>
        <begin position="712"/>
        <end position="736"/>
    </location>
</feature>
<keyword evidence="5 6" id="KW-0472">Membrane</keyword>
<dbReference type="Proteomes" id="UP000309848">
    <property type="component" value="Unassembled WGS sequence"/>
</dbReference>
<feature type="domain" description="MacB-like periplasmic core" evidence="8">
    <location>
        <begin position="21"/>
        <end position="245"/>
    </location>
</feature>
<dbReference type="AlphaFoldDB" id="A0A4S1WJ04"/>
<feature type="transmembrane region" description="Helical" evidence="6">
    <location>
        <begin position="20"/>
        <end position="41"/>
    </location>
</feature>
<dbReference type="RefSeq" id="WP_135983814.1">
    <property type="nucleotide sequence ID" value="NZ_JAASQM010000002.1"/>
</dbReference>
<sequence>MWRNYLVVGLRALAKNKTYAFINIVGLTVGLAACLLILLYVRYERSYDGWLANADRVYQLQTYISASGRGGEQKDLQLSAIAAGRALRKDFPQIEKVVWMRSFSPIVIQNGDPQQVPTLRMVDSNLFEVFDLPFVRGSAATALPDSHSVALSESEAKRRFGDVDPIGKTLTIVDNTGDVDYRVTAVFRDIPRNSSISADMIARFALETQFADRMQQVTRFGSQQGWNFVKLSAGSDAAAINGQLAAWEKRNIPDEVTNGERTNPGDDMDFALVNIRDVHLGKAQMFGLTPGNDNGTVATFAVIALLVLGMASINFTNLATARASQRAREVALRKVLGATRGQLIAQFLTESILLALIAMLIGLALVELLLPVFNGFLETSITMRYWGRDSVWLPILGLVLLVGAAGGLYPALYLSRFQPAKILKANKSSADTAGSGRLRSFLVVAQFAISIGLIVCTAVIYAQTRFAQTLDAGYQREGLLQVTNLDFRGATQAQSQQLVERIRRVPGVQAAARTQIGVSPDGNSTADFFLPGATSSVALGAYGIETGFFEAMGMRLLAGRFFSDQQGKDDATTPFPVQLEAERALVARGINIVISESAAKRLGFRTPQEAIGKTVRGTLTVPEAGLVPGTIVGVVSDARFRSLREPIQPTVYVMQKVGFAQVAVRFAGVRPAEIRERVEAVWRQTVPLVPFGADFADDLVRKQYRQELARGALFASFSILTVAIGCLGLFGLAAFTTERRTKEIGIRKVLGARTNDIVRLLVWQFSRPVLIANLIAWPIAWWVMRDWLNGFDTRIALTPVPFAVAGLLAMLIAVATVAGQSLRVARTNPIHALRYE</sequence>
<dbReference type="PROSITE" id="PS51257">
    <property type="entry name" value="PROKAR_LIPOPROTEIN"/>
    <property type="match status" value="1"/>
</dbReference>
<comment type="subcellular location">
    <subcellularLocation>
        <location evidence="1">Cell membrane</location>
        <topology evidence="1">Multi-pass membrane protein</topology>
    </subcellularLocation>
</comment>
<keyword evidence="3 6" id="KW-0812">Transmembrane</keyword>
<dbReference type="GO" id="GO:0022857">
    <property type="term" value="F:transmembrane transporter activity"/>
    <property type="evidence" value="ECO:0007669"/>
    <property type="project" value="TreeGrafter"/>
</dbReference>
<organism evidence="9 10">
    <name type="scientific">Sphingomonas naasensis</name>
    <dbReference type="NCBI Taxonomy" id="1344951"/>
    <lineage>
        <taxon>Bacteria</taxon>
        <taxon>Pseudomonadati</taxon>
        <taxon>Pseudomonadota</taxon>
        <taxon>Alphaproteobacteria</taxon>
        <taxon>Sphingomonadales</taxon>
        <taxon>Sphingomonadaceae</taxon>
        <taxon>Sphingomonas</taxon>
    </lineage>
</organism>
<dbReference type="InterPro" id="IPR025857">
    <property type="entry name" value="MacB_PCD"/>
</dbReference>
<dbReference type="InterPro" id="IPR003838">
    <property type="entry name" value="ABC3_permease_C"/>
</dbReference>
<protein>
    <submittedName>
        <fullName evidence="9">FtsX-like permease family protein</fullName>
    </submittedName>
</protein>
<evidence type="ECO:0000256" key="4">
    <source>
        <dbReference type="ARBA" id="ARBA00022989"/>
    </source>
</evidence>
<dbReference type="GO" id="GO:0005886">
    <property type="term" value="C:plasma membrane"/>
    <property type="evidence" value="ECO:0007669"/>
    <property type="project" value="UniProtKB-SubCell"/>
</dbReference>
<feature type="transmembrane region" description="Helical" evidence="6">
    <location>
        <begin position="393"/>
        <end position="414"/>
    </location>
</feature>
<comment type="caution">
    <text evidence="9">The sequence shown here is derived from an EMBL/GenBank/DDBJ whole genome shotgun (WGS) entry which is preliminary data.</text>
</comment>
<name>A0A4S1WJ04_9SPHN</name>
<dbReference type="OrthoDB" id="9770036at2"/>
<evidence type="ECO:0000256" key="6">
    <source>
        <dbReference type="SAM" id="Phobius"/>
    </source>
</evidence>
<evidence type="ECO:0000313" key="10">
    <source>
        <dbReference type="Proteomes" id="UP000309848"/>
    </source>
</evidence>
<evidence type="ECO:0000259" key="7">
    <source>
        <dbReference type="Pfam" id="PF02687"/>
    </source>
</evidence>
<evidence type="ECO:0000256" key="2">
    <source>
        <dbReference type="ARBA" id="ARBA00022475"/>
    </source>
</evidence>
<evidence type="ECO:0000256" key="3">
    <source>
        <dbReference type="ARBA" id="ARBA00022692"/>
    </source>
</evidence>
<keyword evidence="2" id="KW-1003">Cell membrane</keyword>
<feature type="domain" description="ABC3 transporter permease C-terminal" evidence="7">
    <location>
        <begin position="302"/>
        <end position="419"/>
    </location>
</feature>
<feature type="domain" description="MacB-like periplasmic core" evidence="8">
    <location>
        <begin position="447"/>
        <end position="680"/>
    </location>
</feature>
<dbReference type="Pfam" id="PF02687">
    <property type="entry name" value="FtsX"/>
    <property type="match status" value="2"/>
</dbReference>
<proteinExistence type="predicted"/>
<dbReference type="Pfam" id="PF12704">
    <property type="entry name" value="MacB_PCD"/>
    <property type="match status" value="2"/>
</dbReference>